<keyword evidence="3" id="KW-0560">Oxidoreductase</keyword>
<proteinExistence type="predicted"/>
<evidence type="ECO:0000259" key="4">
    <source>
        <dbReference type="Pfam" id="PF01494"/>
    </source>
</evidence>
<dbReference type="PANTHER" id="PTHR46865">
    <property type="entry name" value="OXIDOREDUCTASE-RELATED"/>
    <property type="match status" value="1"/>
</dbReference>
<keyword evidence="1" id="KW-0285">Flavoprotein</keyword>
<evidence type="ECO:0000256" key="3">
    <source>
        <dbReference type="ARBA" id="ARBA00023002"/>
    </source>
</evidence>
<dbReference type="Gene3D" id="3.50.50.60">
    <property type="entry name" value="FAD/NAD(P)-binding domain"/>
    <property type="match status" value="2"/>
</dbReference>
<dbReference type="GO" id="GO:0071949">
    <property type="term" value="F:FAD binding"/>
    <property type="evidence" value="ECO:0007669"/>
    <property type="project" value="InterPro"/>
</dbReference>
<dbReference type="PANTHER" id="PTHR46865:SF7">
    <property type="entry name" value="MONOOXYGENASE, PUTATIVE (AFU_ORTHOLOGUE AFUA_8G07040)-RELATED"/>
    <property type="match status" value="1"/>
</dbReference>
<gene>
    <name evidence="5" type="ORF">PROQFM164_S05g000309</name>
</gene>
<dbReference type="InterPro" id="IPR051704">
    <property type="entry name" value="FAD_aromatic-hydroxylase"/>
</dbReference>
<dbReference type="OrthoDB" id="655030at2759"/>
<evidence type="ECO:0000256" key="1">
    <source>
        <dbReference type="ARBA" id="ARBA00022630"/>
    </source>
</evidence>
<accession>W6QKF1</accession>
<evidence type="ECO:0000256" key="2">
    <source>
        <dbReference type="ARBA" id="ARBA00022827"/>
    </source>
</evidence>
<dbReference type="Proteomes" id="UP000030686">
    <property type="component" value="Unassembled WGS sequence"/>
</dbReference>
<dbReference type="Pfam" id="PF01494">
    <property type="entry name" value="FAD_binding_3"/>
    <property type="match status" value="1"/>
</dbReference>
<protein>
    <submittedName>
        <fullName evidence="5">Monooxygenase, FAD-binding</fullName>
    </submittedName>
</protein>
<organism evidence="5 6">
    <name type="scientific">Penicillium roqueforti (strain FM164)</name>
    <dbReference type="NCBI Taxonomy" id="1365484"/>
    <lineage>
        <taxon>Eukaryota</taxon>
        <taxon>Fungi</taxon>
        <taxon>Dikarya</taxon>
        <taxon>Ascomycota</taxon>
        <taxon>Pezizomycotina</taxon>
        <taxon>Eurotiomycetes</taxon>
        <taxon>Eurotiomycetidae</taxon>
        <taxon>Eurotiales</taxon>
        <taxon>Aspergillaceae</taxon>
        <taxon>Penicillium</taxon>
    </lineage>
</organism>
<keyword evidence="5" id="KW-0503">Monooxygenase</keyword>
<feature type="domain" description="FAD-binding" evidence="4">
    <location>
        <begin position="46"/>
        <end position="267"/>
    </location>
</feature>
<dbReference type="AlphaFoldDB" id="W6QKF1"/>
<dbReference type="SUPFAM" id="SSF51905">
    <property type="entry name" value="FAD/NAD(P)-binding domain"/>
    <property type="match status" value="1"/>
</dbReference>
<sequence>MKCMGKRQAFFPANNFIKPSLGFSTKYEIMRGDLCRIVYGLSKSRAKYIFGTSIESYEENDKEKTINVRFANATEDTFDLVIGADGQGPRTRKMMLGREAPDAFRPLNGRCIGYFTFPQPIKEGEGYVATMYSAPGGRGIMLRRRNAQEIQAYLGGQTNSEKLKEHLRGDVAEQKEALKVILQGAGWRADEILGYLKDSKNFYCERLGLVKMPHWSRGRVTLVGDAAYCPSVMTGMGTTSGIVGAYVLAGEIGRHCGGPSEEGNDSLMAAVQAYEQTFRPVINQVQAGVAEDEGLWHCTWKLSYGSCFPFEIGCSQQVLYGSCQKLETSDIQRVAPRLDNTNCATVQLCSLGTISLISTSSKLIISGSKSAC</sequence>
<dbReference type="STRING" id="1365484.W6QKF1"/>
<evidence type="ECO:0000313" key="5">
    <source>
        <dbReference type="EMBL" id="CDM36476.1"/>
    </source>
</evidence>
<dbReference type="InterPro" id="IPR002938">
    <property type="entry name" value="FAD-bd"/>
</dbReference>
<evidence type="ECO:0000313" key="6">
    <source>
        <dbReference type="Proteomes" id="UP000030686"/>
    </source>
</evidence>
<name>W6QKF1_PENRF</name>
<keyword evidence="6" id="KW-1185">Reference proteome</keyword>
<dbReference type="GO" id="GO:0004497">
    <property type="term" value="F:monooxygenase activity"/>
    <property type="evidence" value="ECO:0007669"/>
    <property type="project" value="UniProtKB-KW"/>
</dbReference>
<reference evidence="5" key="1">
    <citation type="journal article" date="2014" name="Nat. Commun.">
        <title>Multiple recent horizontal transfers of a large genomic region in cheese making fungi.</title>
        <authorList>
            <person name="Cheeseman K."/>
            <person name="Ropars J."/>
            <person name="Renault P."/>
            <person name="Dupont J."/>
            <person name="Gouzy J."/>
            <person name="Branca A."/>
            <person name="Abraham A.L."/>
            <person name="Ceppi M."/>
            <person name="Conseiller E."/>
            <person name="Debuchy R."/>
            <person name="Malagnac F."/>
            <person name="Goarin A."/>
            <person name="Silar P."/>
            <person name="Lacoste S."/>
            <person name="Sallet E."/>
            <person name="Bensimon A."/>
            <person name="Giraud T."/>
            <person name="Brygoo Y."/>
        </authorList>
    </citation>
    <scope>NUCLEOTIDE SEQUENCE [LARGE SCALE GENOMIC DNA]</scope>
    <source>
        <strain evidence="5">FM164</strain>
    </source>
</reference>
<keyword evidence="2" id="KW-0274">FAD</keyword>
<dbReference type="EMBL" id="HG792019">
    <property type="protein sequence ID" value="CDM36476.1"/>
    <property type="molecule type" value="Genomic_DNA"/>
</dbReference>
<dbReference type="InterPro" id="IPR036188">
    <property type="entry name" value="FAD/NAD-bd_sf"/>
</dbReference>